<keyword evidence="2" id="KW-1185">Reference proteome</keyword>
<protein>
    <submittedName>
        <fullName evidence="1">Uncharacterized protein</fullName>
    </submittedName>
</protein>
<dbReference type="AlphaFoldDB" id="A0AAV0AFV8"/>
<name>A0AAV0AFV8_PHAPC</name>
<comment type="caution">
    <text evidence="1">The sequence shown here is derived from an EMBL/GenBank/DDBJ whole genome shotgun (WGS) entry which is preliminary data.</text>
</comment>
<gene>
    <name evidence="1" type="ORF">PPACK8108_LOCUS1408</name>
</gene>
<sequence>MEREIEERLKNDLLGFVVKKLLTVLEFKKEIFKGPKVWCNPDIKVFIYEHPLIKELNLAYPSDGLSISELLTSIVPIYSGDHLLTFDAVAYKGRRSVMRRVGIPTGGVAIGRDSWTNYEGVVRPIASFPDKPISKDYVRAHIANSQVMGPTSADSEGEADPNYALIPPSYLPRRI</sequence>
<accession>A0AAV0AFV8</accession>
<dbReference type="Proteomes" id="UP001153365">
    <property type="component" value="Unassembled WGS sequence"/>
</dbReference>
<organism evidence="1 2">
    <name type="scientific">Phakopsora pachyrhizi</name>
    <name type="common">Asian soybean rust disease fungus</name>
    <dbReference type="NCBI Taxonomy" id="170000"/>
    <lineage>
        <taxon>Eukaryota</taxon>
        <taxon>Fungi</taxon>
        <taxon>Dikarya</taxon>
        <taxon>Basidiomycota</taxon>
        <taxon>Pucciniomycotina</taxon>
        <taxon>Pucciniomycetes</taxon>
        <taxon>Pucciniales</taxon>
        <taxon>Phakopsoraceae</taxon>
        <taxon>Phakopsora</taxon>
    </lineage>
</organism>
<proteinExistence type="predicted"/>
<dbReference type="EMBL" id="CALTRL010000194">
    <property type="protein sequence ID" value="CAH7667035.1"/>
    <property type="molecule type" value="Genomic_DNA"/>
</dbReference>
<evidence type="ECO:0000313" key="2">
    <source>
        <dbReference type="Proteomes" id="UP001153365"/>
    </source>
</evidence>
<evidence type="ECO:0000313" key="1">
    <source>
        <dbReference type="EMBL" id="CAH7667035.1"/>
    </source>
</evidence>
<reference evidence="1" key="1">
    <citation type="submission" date="2022-06" db="EMBL/GenBank/DDBJ databases">
        <authorList>
            <consortium name="SYNGENTA / RWTH Aachen University"/>
        </authorList>
    </citation>
    <scope>NUCLEOTIDE SEQUENCE</scope>
</reference>